<evidence type="ECO:0000313" key="1">
    <source>
        <dbReference type="EMBL" id="CEG23143.1"/>
    </source>
</evidence>
<proteinExistence type="predicted"/>
<keyword evidence="2" id="KW-1185">Reference proteome</keyword>
<name>A0A098ELH6_9BACL</name>
<accession>A0A098ELH6</accession>
<gene>
    <name evidence="1" type="ORF">BN1080_02087</name>
</gene>
<dbReference type="AlphaFoldDB" id="A0A098ELH6"/>
<reference evidence="1 2" key="1">
    <citation type="submission" date="2014-09" db="EMBL/GenBank/DDBJ databases">
        <authorList>
            <person name="Urmite Genomes Urmite Genomes"/>
        </authorList>
    </citation>
    <scope>NUCLEOTIDE SEQUENCE [LARGE SCALE GENOMIC DNA]</scope>
    <source>
        <strain evidence="1 2">ES2</strain>
    </source>
</reference>
<evidence type="ECO:0000313" key="2">
    <source>
        <dbReference type="Proteomes" id="UP000043699"/>
    </source>
</evidence>
<organism evidence="1 2">
    <name type="scientific">Planococcus massiliensis</name>
    <dbReference type="NCBI Taxonomy" id="1499687"/>
    <lineage>
        <taxon>Bacteria</taxon>
        <taxon>Bacillati</taxon>
        <taxon>Bacillota</taxon>
        <taxon>Bacilli</taxon>
        <taxon>Bacillales</taxon>
        <taxon>Caryophanaceae</taxon>
        <taxon>Planococcus</taxon>
    </lineage>
</organism>
<dbReference type="EMBL" id="CCXS01000001">
    <property type="protein sequence ID" value="CEG23143.1"/>
    <property type="molecule type" value="Genomic_DNA"/>
</dbReference>
<dbReference type="Proteomes" id="UP000043699">
    <property type="component" value="Unassembled WGS sequence"/>
</dbReference>
<sequence length="43" mass="5173">MTTEQRNELIDELVNRTKIRRSYFEALSDSRLLEEIDKLGLIY</sequence>
<protein>
    <submittedName>
        <fullName evidence="1">Uncharacterized protein</fullName>
    </submittedName>
</protein>
<dbReference type="STRING" id="1499687.BN1080_02087"/>